<evidence type="ECO:0000313" key="3">
    <source>
        <dbReference type="Proteomes" id="UP001590951"/>
    </source>
</evidence>
<dbReference type="EMBL" id="JBHFEH010000017">
    <property type="protein sequence ID" value="KAL2054138.1"/>
    <property type="molecule type" value="Genomic_DNA"/>
</dbReference>
<comment type="caution">
    <text evidence="2">The sequence shown here is derived from an EMBL/GenBank/DDBJ whole genome shotgun (WGS) entry which is preliminary data.</text>
</comment>
<feature type="compositionally biased region" description="Low complexity" evidence="1">
    <location>
        <begin position="83"/>
        <end position="92"/>
    </location>
</feature>
<protein>
    <submittedName>
        <fullName evidence="2">Uncharacterized protein</fullName>
    </submittedName>
</protein>
<feature type="region of interest" description="Disordered" evidence="1">
    <location>
        <begin position="73"/>
        <end position="116"/>
    </location>
</feature>
<feature type="region of interest" description="Disordered" evidence="1">
    <location>
        <begin position="257"/>
        <end position="283"/>
    </location>
</feature>
<dbReference type="Proteomes" id="UP001590951">
    <property type="component" value="Unassembled WGS sequence"/>
</dbReference>
<accession>A0ABR4B9P8</accession>
<reference evidence="2 3" key="1">
    <citation type="submission" date="2024-09" db="EMBL/GenBank/DDBJ databases">
        <title>Rethinking Asexuality: The Enigmatic Case of Functional Sexual Genes in Lepraria (Stereocaulaceae).</title>
        <authorList>
            <person name="Doellman M."/>
            <person name="Sun Y."/>
            <person name="Barcenas-Pena A."/>
            <person name="Lumbsch H.T."/>
            <person name="Grewe F."/>
        </authorList>
    </citation>
    <scope>NUCLEOTIDE SEQUENCE [LARGE SCALE GENOMIC DNA]</scope>
    <source>
        <strain evidence="2 3">Grewe 0041</strain>
    </source>
</reference>
<evidence type="ECO:0000313" key="2">
    <source>
        <dbReference type="EMBL" id="KAL2054138.1"/>
    </source>
</evidence>
<keyword evidence="3" id="KW-1185">Reference proteome</keyword>
<proteinExistence type="predicted"/>
<feature type="region of interest" description="Disordered" evidence="1">
    <location>
        <begin position="299"/>
        <end position="350"/>
    </location>
</feature>
<gene>
    <name evidence="2" type="ORF">ABVK25_005677</name>
</gene>
<name>A0ABR4B9P8_9LECA</name>
<sequence>MDVHSILLYGLNRSIFSLPSKILPSNQDEYRDVSRGIDACNSRNLRSSLAERRSCPHPTPFTLPRKRSIRSLAPEHAQDAQTSRSSSSPPFRSVKRTKEAALPLPSPQRADTNKDSADQLTSLLESPKPPKDETTGRVHLASIDRQSELVSPKPPHSPFPFIPRLHAYETAITSTAPTKTLEPKSSASSEKSIYQYYGPANPSDQVERLSQGCGRVPRRQLSYGDPKPWSLHRTTGSQELGLKASLEAEDNDSFFWGNDTTVGSDTERAKSWYSEPPRPKPRIWLDLVDDREPIEEAQATVVKISPSKPKQVSIPPRRSSNTTSQPTTSDSKERGASNSTPTTPPESVMGLGISADSEIKQEKEHKCYESIKARNDWITTAPKLLYLSAVVNSCQTHFADDDWHFQTG</sequence>
<feature type="compositionally biased region" description="Polar residues" evidence="1">
    <location>
        <begin position="318"/>
        <end position="329"/>
    </location>
</feature>
<organism evidence="2 3">
    <name type="scientific">Lepraria finkii</name>
    <dbReference type="NCBI Taxonomy" id="1340010"/>
    <lineage>
        <taxon>Eukaryota</taxon>
        <taxon>Fungi</taxon>
        <taxon>Dikarya</taxon>
        <taxon>Ascomycota</taxon>
        <taxon>Pezizomycotina</taxon>
        <taxon>Lecanoromycetes</taxon>
        <taxon>OSLEUM clade</taxon>
        <taxon>Lecanoromycetidae</taxon>
        <taxon>Lecanorales</taxon>
        <taxon>Lecanorineae</taxon>
        <taxon>Stereocaulaceae</taxon>
        <taxon>Lepraria</taxon>
    </lineage>
</organism>
<evidence type="ECO:0000256" key="1">
    <source>
        <dbReference type="SAM" id="MobiDB-lite"/>
    </source>
</evidence>